<name>A0ABD3DFW8_9LAMI</name>
<dbReference type="Proteomes" id="UP001632038">
    <property type="component" value="Unassembled WGS sequence"/>
</dbReference>
<accession>A0ABD3DFW8</accession>
<protein>
    <recommendedName>
        <fullName evidence="3">DUF4219 domain-containing protein</fullName>
    </recommendedName>
</protein>
<evidence type="ECO:0000313" key="2">
    <source>
        <dbReference type="Proteomes" id="UP001632038"/>
    </source>
</evidence>
<dbReference type="AlphaFoldDB" id="A0ABD3DFW8"/>
<keyword evidence="2" id="KW-1185">Reference proteome</keyword>
<dbReference type="PANTHER" id="PTHR35317">
    <property type="entry name" value="OS04G0629600 PROTEIN"/>
    <property type="match status" value="1"/>
</dbReference>
<gene>
    <name evidence="1" type="ORF">CASFOL_015007</name>
</gene>
<dbReference type="EMBL" id="JAVIJP010000017">
    <property type="protein sequence ID" value="KAL3640039.1"/>
    <property type="molecule type" value="Genomic_DNA"/>
</dbReference>
<dbReference type="Pfam" id="PF14223">
    <property type="entry name" value="Retrotran_gag_2"/>
    <property type="match status" value="1"/>
</dbReference>
<dbReference type="PANTHER" id="PTHR35317:SF23">
    <property type="entry name" value="OS04G0629600 PROTEIN"/>
    <property type="match status" value="1"/>
</dbReference>
<sequence>MLETIDNNGNPRPPFLSGTNYSIWKQKMRWYIKNIDERAWRAVITQWENTMKKDKDGDSVPKREDEWDQNELNAANWNSKAMNTICSFVDIRYYKSIQRCESAKDAWDTLEKLCLGTAGVKKSRLRVLSSQFETMRMEENELVNDYAMRLQEISGEMTELGENVTNERLIAKLLRSITRKFEIKIIVIEEARDTANIPYDELFHIEFMFDHINARLKQCSNLVVRYLYHCVGVGPTSLETS</sequence>
<organism evidence="1 2">
    <name type="scientific">Castilleja foliolosa</name>
    <dbReference type="NCBI Taxonomy" id="1961234"/>
    <lineage>
        <taxon>Eukaryota</taxon>
        <taxon>Viridiplantae</taxon>
        <taxon>Streptophyta</taxon>
        <taxon>Embryophyta</taxon>
        <taxon>Tracheophyta</taxon>
        <taxon>Spermatophyta</taxon>
        <taxon>Magnoliopsida</taxon>
        <taxon>eudicotyledons</taxon>
        <taxon>Gunneridae</taxon>
        <taxon>Pentapetalae</taxon>
        <taxon>asterids</taxon>
        <taxon>lamiids</taxon>
        <taxon>Lamiales</taxon>
        <taxon>Orobanchaceae</taxon>
        <taxon>Pedicularideae</taxon>
        <taxon>Castillejinae</taxon>
        <taxon>Castilleja</taxon>
    </lineage>
</organism>
<evidence type="ECO:0008006" key="3">
    <source>
        <dbReference type="Google" id="ProtNLM"/>
    </source>
</evidence>
<evidence type="ECO:0000313" key="1">
    <source>
        <dbReference type="EMBL" id="KAL3640039.1"/>
    </source>
</evidence>
<reference evidence="2" key="1">
    <citation type="journal article" date="2024" name="IScience">
        <title>Strigolactones Initiate the Formation of Haustorium-like Structures in Castilleja.</title>
        <authorList>
            <person name="Buerger M."/>
            <person name="Peterson D."/>
            <person name="Chory J."/>
        </authorList>
    </citation>
    <scope>NUCLEOTIDE SEQUENCE [LARGE SCALE GENOMIC DNA]</scope>
</reference>
<comment type="caution">
    <text evidence="1">The sequence shown here is derived from an EMBL/GenBank/DDBJ whole genome shotgun (WGS) entry which is preliminary data.</text>
</comment>
<proteinExistence type="predicted"/>